<protein>
    <recommendedName>
        <fullName evidence="6">Serine/threonine protein kinase</fullName>
    </recommendedName>
</protein>
<reference evidence="2 4" key="1">
    <citation type="submission" date="2017-02" db="EMBL/GenBank/DDBJ databases">
        <title>Bacillus pseudomycoides isolate FSL K6-0042.</title>
        <authorList>
            <person name="Kovac J."/>
        </authorList>
    </citation>
    <scope>NUCLEOTIDE SEQUENCE [LARGE SCALE GENOMIC DNA]</scope>
    <source>
        <strain evidence="2 4">FSL K6-0042</strain>
    </source>
</reference>
<keyword evidence="1" id="KW-0472">Membrane</keyword>
<accession>A0A1Y3MIE6</accession>
<evidence type="ECO:0008006" key="6">
    <source>
        <dbReference type="Google" id="ProtNLM"/>
    </source>
</evidence>
<name>A0A1Y3MIE6_9BACI</name>
<dbReference type="Proteomes" id="UP000195321">
    <property type="component" value="Unassembled WGS sequence"/>
</dbReference>
<keyword evidence="1" id="KW-1133">Transmembrane helix</keyword>
<proteinExistence type="predicted"/>
<dbReference type="Proteomes" id="UP000219775">
    <property type="component" value="Unassembled WGS sequence"/>
</dbReference>
<keyword evidence="1" id="KW-0812">Transmembrane</keyword>
<evidence type="ECO:0000313" key="2">
    <source>
        <dbReference type="EMBL" id="OUM50227.1"/>
    </source>
</evidence>
<evidence type="ECO:0000313" key="4">
    <source>
        <dbReference type="Proteomes" id="UP000195321"/>
    </source>
</evidence>
<dbReference type="AlphaFoldDB" id="A0A1Y3MIE6"/>
<dbReference type="RefSeq" id="WP_016114939.1">
    <property type="nucleotide sequence ID" value="NZ_JARHXM010000097.1"/>
</dbReference>
<gene>
    <name evidence="2" type="ORF">BW425_03860</name>
    <name evidence="3" type="ORF">CN613_09430</name>
</gene>
<reference evidence="3 5" key="2">
    <citation type="submission" date="2017-09" db="EMBL/GenBank/DDBJ databases">
        <title>Large-scale bioinformatics analysis of Bacillus genomes uncovers conserved roles of natural products in bacterial physiology.</title>
        <authorList>
            <consortium name="Agbiome Team Llc"/>
            <person name="Bleich R.M."/>
            <person name="Grubbs K.J."/>
            <person name="Santa Maria K.C."/>
            <person name="Allen S.E."/>
            <person name="Farag S."/>
            <person name="Shank E.A."/>
            <person name="Bowers A."/>
        </authorList>
    </citation>
    <scope>NUCLEOTIDE SEQUENCE [LARGE SCALE GENOMIC DNA]</scope>
    <source>
        <strain evidence="3 5">AFS009893</strain>
    </source>
</reference>
<evidence type="ECO:0000256" key="1">
    <source>
        <dbReference type="SAM" id="Phobius"/>
    </source>
</evidence>
<feature type="transmembrane region" description="Helical" evidence="1">
    <location>
        <begin position="6"/>
        <end position="24"/>
    </location>
</feature>
<organism evidence="2 4">
    <name type="scientific">Bacillus pseudomycoides</name>
    <dbReference type="NCBI Taxonomy" id="64104"/>
    <lineage>
        <taxon>Bacteria</taxon>
        <taxon>Bacillati</taxon>
        <taxon>Bacillota</taxon>
        <taxon>Bacilli</taxon>
        <taxon>Bacillales</taxon>
        <taxon>Bacillaceae</taxon>
        <taxon>Bacillus</taxon>
        <taxon>Bacillus cereus group</taxon>
    </lineage>
</organism>
<sequence length="115" mass="12832">MKKNIIALLICIVVGTGVIVMVMYNKGSENCKGVAIHIKSVIVDGNNLSISNVKVYADSIVNEELAISNSQGEFEFYTGVCGKITLQFVTPDEEIYTKKYDREHVPKLIRLENKH</sequence>
<evidence type="ECO:0000313" key="3">
    <source>
        <dbReference type="EMBL" id="PEM70105.1"/>
    </source>
</evidence>
<dbReference type="EMBL" id="MWPX01000002">
    <property type="protein sequence ID" value="OUM50227.1"/>
    <property type="molecule type" value="Genomic_DNA"/>
</dbReference>
<dbReference type="EMBL" id="NUDP01000036">
    <property type="protein sequence ID" value="PEM70105.1"/>
    <property type="molecule type" value="Genomic_DNA"/>
</dbReference>
<comment type="caution">
    <text evidence="2">The sequence shown here is derived from an EMBL/GenBank/DDBJ whole genome shotgun (WGS) entry which is preliminary data.</text>
</comment>
<evidence type="ECO:0000313" key="5">
    <source>
        <dbReference type="Proteomes" id="UP000219775"/>
    </source>
</evidence>